<accession>A0A3S4HFA7</accession>
<organism evidence="1 2">
    <name type="scientific">Klebsiella pneumoniae</name>
    <dbReference type="NCBI Taxonomy" id="573"/>
    <lineage>
        <taxon>Bacteria</taxon>
        <taxon>Pseudomonadati</taxon>
        <taxon>Pseudomonadota</taxon>
        <taxon>Gammaproteobacteria</taxon>
        <taxon>Enterobacterales</taxon>
        <taxon>Enterobacteriaceae</taxon>
        <taxon>Klebsiella/Raoultella group</taxon>
        <taxon>Klebsiella</taxon>
        <taxon>Klebsiella pneumoniae complex</taxon>
    </lineage>
</organism>
<protein>
    <submittedName>
        <fullName evidence="1">Uncharacterized protein</fullName>
    </submittedName>
</protein>
<dbReference type="EMBL" id="LR134162">
    <property type="protein sequence ID" value="VEB06738.1"/>
    <property type="molecule type" value="Genomic_DNA"/>
</dbReference>
<reference evidence="1 2" key="1">
    <citation type="submission" date="2018-12" db="EMBL/GenBank/DDBJ databases">
        <authorList>
            <consortium name="Pathogen Informatics"/>
        </authorList>
    </citation>
    <scope>NUCLEOTIDE SEQUENCE [LARGE SCALE GENOMIC DNA]</scope>
    <source>
        <strain evidence="1 2">NCTC13635</strain>
    </source>
</reference>
<evidence type="ECO:0000313" key="2">
    <source>
        <dbReference type="Proteomes" id="UP000282433"/>
    </source>
</evidence>
<gene>
    <name evidence="1" type="ORF">NCTC13635_06245</name>
</gene>
<proteinExistence type="predicted"/>
<name>A0A3S4HFA7_KLEPN</name>
<evidence type="ECO:0000313" key="1">
    <source>
        <dbReference type="EMBL" id="VEB06738.1"/>
    </source>
</evidence>
<dbReference type="AlphaFoldDB" id="A0A3S4HFA7"/>
<sequence length="47" mass="5296">MRRNIVAIVAHAVEDVTIRQLTAVLEIVTDQFSCFILIDNALINKEV</sequence>
<dbReference type="Proteomes" id="UP000282433">
    <property type="component" value="Chromosome"/>
</dbReference>